<evidence type="ECO:0000256" key="13">
    <source>
        <dbReference type="SAM" id="MobiDB-lite"/>
    </source>
</evidence>
<dbReference type="EMBL" id="LR134117">
    <property type="protein sequence ID" value="VDZ55461.1"/>
    <property type="molecule type" value="Genomic_DNA"/>
</dbReference>
<dbReference type="Pfam" id="PF14849">
    <property type="entry name" value="YidC_periplas"/>
    <property type="match status" value="1"/>
</dbReference>
<feature type="compositionally biased region" description="Low complexity" evidence="13">
    <location>
        <begin position="28"/>
        <end position="48"/>
    </location>
</feature>
<dbReference type="KEGG" id="sof:NCTC11214_01753"/>
<evidence type="ECO:0000256" key="1">
    <source>
        <dbReference type="ARBA" id="ARBA00004651"/>
    </source>
</evidence>
<accession>A0A3S4E7W3</accession>
<dbReference type="InterPro" id="IPR001708">
    <property type="entry name" value="YidC/ALB3/OXA1/COX18"/>
</dbReference>
<reference evidence="15 16" key="1">
    <citation type="submission" date="2018-12" db="EMBL/GenBank/DDBJ databases">
        <authorList>
            <consortium name="Pathogen Informatics"/>
        </authorList>
    </citation>
    <scope>NUCLEOTIDE SEQUENCE [LARGE SCALE GENOMIC DNA]</scope>
    <source>
        <strain evidence="15 16">NCTC11214</strain>
    </source>
</reference>
<dbReference type="Proteomes" id="UP000281391">
    <property type="component" value="Chromosome"/>
</dbReference>
<dbReference type="InterPro" id="IPR038221">
    <property type="entry name" value="YidC_periplasmic_sf"/>
</dbReference>
<evidence type="ECO:0000256" key="6">
    <source>
        <dbReference type="ARBA" id="ARBA00022692"/>
    </source>
</evidence>
<feature type="region of interest" description="Disordered" evidence="13">
    <location>
        <begin position="28"/>
        <end position="53"/>
    </location>
</feature>
<evidence type="ECO:0000256" key="10">
    <source>
        <dbReference type="ARBA" id="ARBA00023186"/>
    </source>
</evidence>
<comment type="subcellular location">
    <subcellularLocation>
        <location evidence="1">Cell membrane</location>
        <topology evidence="1">Multi-pass membrane protein</topology>
    </subcellularLocation>
</comment>
<dbReference type="NCBIfam" id="TIGR03593">
    <property type="entry name" value="yidC_nterm"/>
    <property type="match status" value="1"/>
</dbReference>
<evidence type="ECO:0000256" key="3">
    <source>
        <dbReference type="ARBA" id="ARBA00015325"/>
    </source>
</evidence>
<comment type="similarity">
    <text evidence="2">Belongs to the OXA1/ALB3/YidC family. Type 1 subfamily.</text>
</comment>
<protein>
    <recommendedName>
        <fullName evidence="3">Membrane protein insertase YidC</fullName>
    </recommendedName>
    <alternativeName>
        <fullName evidence="12">Foldase YidC</fullName>
    </alternativeName>
    <alternativeName>
        <fullName evidence="11">Membrane integrase YidC</fullName>
    </alternativeName>
</protein>
<sequence>MDSQRNLLLIALLFVSFMIWQAWQTDHAPQPAAQTTQQTTNAATGDAASQAVPASGQGKLITVNTDVLSLTINTRGGDIEQAKLLAYPDTLGSSTPFSYWKLPRRSSIRRKAA</sequence>
<keyword evidence="10" id="KW-0143">Chaperone</keyword>
<dbReference type="AlphaFoldDB" id="A0A3S4E7W3"/>
<evidence type="ECO:0000259" key="14">
    <source>
        <dbReference type="Pfam" id="PF14849"/>
    </source>
</evidence>
<evidence type="ECO:0000256" key="12">
    <source>
        <dbReference type="ARBA" id="ARBA00033342"/>
    </source>
</evidence>
<dbReference type="PRINTS" id="PR00701">
    <property type="entry name" value="60KDINNERMP"/>
</dbReference>
<keyword evidence="6" id="KW-0812">Transmembrane</keyword>
<keyword evidence="4" id="KW-0813">Transport</keyword>
<evidence type="ECO:0000256" key="5">
    <source>
        <dbReference type="ARBA" id="ARBA00022475"/>
    </source>
</evidence>
<keyword evidence="7" id="KW-0653">Protein transport</keyword>
<dbReference type="InterPro" id="IPR028053">
    <property type="entry name" value="Membr_insert_YidC_N"/>
</dbReference>
<organism evidence="15 16">
    <name type="scientific">Serratia odorifera</name>
    <dbReference type="NCBI Taxonomy" id="618"/>
    <lineage>
        <taxon>Bacteria</taxon>
        <taxon>Pseudomonadati</taxon>
        <taxon>Pseudomonadota</taxon>
        <taxon>Gammaproteobacteria</taxon>
        <taxon>Enterobacterales</taxon>
        <taxon>Yersiniaceae</taxon>
        <taxon>Serratia</taxon>
    </lineage>
</organism>
<gene>
    <name evidence="15" type="primary">yidC_2</name>
    <name evidence="15" type="ORF">NCTC11214_01753</name>
</gene>
<evidence type="ECO:0000256" key="8">
    <source>
        <dbReference type="ARBA" id="ARBA00022989"/>
    </source>
</evidence>
<name>A0A3S4E7W3_SEROD</name>
<evidence type="ECO:0000256" key="11">
    <source>
        <dbReference type="ARBA" id="ARBA00033245"/>
    </source>
</evidence>
<keyword evidence="9" id="KW-0472">Membrane</keyword>
<evidence type="ECO:0000313" key="16">
    <source>
        <dbReference type="Proteomes" id="UP000281391"/>
    </source>
</evidence>
<keyword evidence="8" id="KW-1133">Transmembrane helix</keyword>
<keyword evidence="5" id="KW-1003">Cell membrane</keyword>
<dbReference type="Gene3D" id="2.70.98.90">
    <property type="match status" value="1"/>
</dbReference>
<evidence type="ECO:0000256" key="4">
    <source>
        <dbReference type="ARBA" id="ARBA00022448"/>
    </source>
</evidence>
<evidence type="ECO:0000256" key="9">
    <source>
        <dbReference type="ARBA" id="ARBA00023136"/>
    </source>
</evidence>
<proteinExistence type="inferred from homology"/>
<dbReference type="GO" id="GO:0005886">
    <property type="term" value="C:plasma membrane"/>
    <property type="evidence" value="ECO:0007669"/>
    <property type="project" value="UniProtKB-SubCell"/>
</dbReference>
<evidence type="ECO:0000313" key="15">
    <source>
        <dbReference type="EMBL" id="VDZ55461.1"/>
    </source>
</evidence>
<evidence type="ECO:0000256" key="2">
    <source>
        <dbReference type="ARBA" id="ARBA00010527"/>
    </source>
</evidence>
<feature type="domain" description="Membrane insertase YidC N-terminal" evidence="14">
    <location>
        <begin position="61"/>
        <end position="97"/>
    </location>
</feature>
<dbReference type="GO" id="GO:0015031">
    <property type="term" value="P:protein transport"/>
    <property type="evidence" value="ECO:0007669"/>
    <property type="project" value="UniProtKB-KW"/>
</dbReference>
<dbReference type="GO" id="GO:0032977">
    <property type="term" value="F:membrane insertase activity"/>
    <property type="evidence" value="ECO:0007669"/>
    <property type="project" value="InterPro"/>
</dbReference>
<evidence type="ECO:0000256" key="7">
    <source>
        <dbReference type="ARBA" id="ARBA00022927"/>
    </source>
</evidence>